<sequence length="34" mass="4208">MNFFRFQFHSDLENLLRERLSIVEYAIYSNIIDI</sequence>
<accession>U2DIB7</accession>
<name>U2DIB7_9EURY</name>
<dbReference type="EMBL" id="AFNT02000027">
    <property type="protein sequence ID" value="ERJ05692.1"/>
    <property type="molecule type" value="Genomic_DNA"/>
</dbReference>
<organism evidence="1 2">
    <name type="scientific">Halorhabdus tiamatea SARL4B</name>
    <dbReference type="NCBI Taxonomy" id="1033806"/>
    <lineage>
        <taxon>Archaea</taxon>
        <taxon>Methanobacteriati</taxon>
        <taxon>Methanobacteriota</taxon>
        <taxon>Stenosarchaea group</taxon>
        <taxon>Halobacteria</taxon>
        <taxon>Halobacteriales</taxon>
        <taxon>Haloarculaceae</taxon>
        <taxon>Halorhabdus</taxon>
    </lineage>
</organism>
<protein>
    <submittedName>
        <fullName evidence="1">Uncharacterized protein</fullName>
    </submittedName>
</protein>
<evidence type="ECO:0000313" key="1">
    <source>
        <dbReference type="EMBL" id="ERJ05692.1"/>
    </source>
</evidence>
<reference evidence="1 2" key="2">
    <citation type="journal article" date="2013" name="PLoS ONE">
        <title>INDIGO - INtegrated Data Warehouse of MIcrobial GenOmes with Examples from the Red Sea Extremophiles.</title>
        <authorList>
            <person name="Alam I."/>
            <person name="Antunes A."/>
            <person name="Kamau A.A."/>
            <person name="Ba Alawi W."/>
            <person name="Kalkatawi M."/>
            <person name="Stingl U."/>
            <person name="Bajic V.B."/>
        </authorList>
    </citation>
    <scope>NUCLEOTIDE SEQUENCE [LARGE SCALE GENOMIC DNA]</scope>
    <source>
        <strain evidence="1 2">SARL4B</strain>
    </source>
</reference>
<evidence type="ECO:0000313" key="2">
    <source>
        <dbReference type="Proteomes" id="UP000003861"/>
    </source>
</evidence>
<comment type="caution">
    <text evidence="1">The sequence shown here is derived from an EMBL/GenBank/DDBJ whole genome shotgun (WGS) entry which is preliminary data.</text>
</comment>
<proteinExistence type="predicted"/>
<dbReference type="AlphaFoldDB" id="U2DIB7"/>
<gene>
    <name evidence="1" type="ORF">HLRTI_002314</name>
</gene>
<dbReference type="Proteomes" id="UP000003861">
    <property type="component" value="Unassembled WGS sequence"/>
</dbReference>
<reference evidence="1 2" key="1">
    <citation type="journal article" date="2011" name="J. Bacteriol.">
        <title>Genome sequence of Halorhabdus tiamatea, the first archaeon isolated from a deep-sea anoxic brine lake.</title>
        <authorList>
            <person name="Antunes A."/>
            <person name="Alam I."/>
            <person name="Bajic V.B."/>
            <person name="Stingl U."/>
        </authorList>
    </citation>
    <scope>NUCLEOTIDE SEQUENCE [LARGE SCALE GENOMIC DNA]</scope>
    <source>
        <strain evidence="1 2">SARL4B</strain>
    </source>
</reference>